<proteinExistence type="inferred from homology"/>
<organism evidence="11 12">
    <name type="scientific">Microdochium bolleyi</name>
    <dbReference type="NCBI Taxonomy" id="196109"/>
    <lineage>
        <taxon>Eukaryota</taxon>
        <taxon>Fungi</taxon>
        <taxon>Dikarya</taxon>
        <taxon>Ascomycota</taxon>
        <taxon>Pezizomycotina</taxon>
        <taxon>Sordariomycetes</taxon>
        <taxon>Xylariomycetidae</taxon>
        <taxon>Xylariales</taxon>
        <taxon>Microdochiaceae</taxon>
        <taxon>Microdochium</taxon>
    </lineage>
</organism>
<feature type="region of interest" description="Disordered" evidence="9">
    <location>
        <begin position="255"/>
        <end position="274"/>
    </location>
</feature>
<gene>
    <name evidence="11" type="ORF">Micbo1qcDRAFT_231372</name>
</gene>
<dbReference type="InterPro" id="IPR036396">
    <property type="entry name" value="Cyt_P450_sf"/>
</dbReference>
<dbReference type="PROSITE" id="PS00086">
    <property type="entry name" value="CYTOCHROME_P450"/>
    <property type="match status" value="1"/>
</dbReference>
<keyword evidence="6 7" id="KW-0408">Iron</keyword>
<evidence type="ECO:0000256" key="4">
    <source>
        <dbReference type="ARBA" id="ARBA00022723"/>
    </source>
</evidence>
<keyword evidence="3 7" id="KW-0349">Heme</keyword>
<dbReference type="OrthoDB" id="1470350at2759"/>
<dbReference type="InterPro" id="IPR002401">
    <property type="entry name" value="Cyt_P450_E_grp-I"/>
</dbReference>
<keyword evidence="12" id="KW-1185">Reference proteome</keyword>
<dbReference type="SUPFAM" id="SSF48264">
    <property type="entry name" value="Cytochrome P450"/>
    <property type="match status" value="1"/>
</dbReference>
<dbReference type="GO" id="GO:0016705">
    <property type="term" value="F:oxidoreductase activity, acting on paired donors, with incorporation or reduction of molecular oxygen"/>
    <property type="evidence" value="ECO:0007669"/>
    <property type="project" value="InterPro"/>
</dbReference>
<dbReference type="Pfam" id="PF00067">
    <property type="entry name" value="p450"/>
    <property type="match status" value="1"/>
</dbReference>
<evidence type="ECO:0000256" key="3">
    <source>
        <dbReference type="ARBA" id="ARBA00022617"/>
    </source>
</evidence>
<protein>
    <submittedName>
        <fullName evidence="11">Cytochrome P450</fullName>
    </submittedName>
</protein>
<sequence>MSVAESLWRTGLALASAYVTVTVVGVLTSPLKNIPGPWYSLWTDLVLKYHILRGQKARYVHALHQQYGPVVRINPEQADICDLAALSQIGRAEFHKTPYYKTMTIDEDNIFNTGDPASHRRQRRLLSGPLSESGLKSVVGIVYGKVKLAMRRIDEEMRSDSGNGAADVFKWAGFMATDVIAELTFGESFQMLEAGRKHQYFRDMESAAPVLALRVLFPVFRTLMSLGVPIPGASKAMQMISRLRAGAEDRLERYSKRAETQGETTTGGDGGAPLLPTLFAKVDEAAGGDKGLTQDEILSNAQLYIVAGSDTTSNALTYVIWNVCKRPEVKARLLSELKSLPGTSVSRKGDGEVDVDVDYEDLRDATYLNAVIDETLRLYPSTPAPLPRHVPPEGMALAGHWFEGGCVVSTQAWSFHMDPNIFPEPERFDPGRWEKGATKEMRDGFVPFGAGVRICLGMHLAMMEIRLATARFFLQYPDAKVSTADGMSDADMEQIAFFMAFPRGKRCLIQDR</sequence>
<dbReference type="PANTHER" id="PTHR24305">
    <property type="entry name" value="CYTOCHROME P450"/>
    <property type="match status" value="1"/>
</dbReference>
<dbReference type="EMBL" id="KQ964247">
    <property type="protein sequence ID" value="KXJ93702.1"/>
    <property type="molecule type" value="Genomic_DNA"/>
</dbReference>
<evidence type="ECO:0000256" key="5">
    <source>
        <dbReference type="ARBA" id="ARBA00023002"/>
    </source>
</evidence>
<dbReference type="AlphaFoldDB" id="A0A136J980"/>
<feature type="transmembrane region" description="Helical" evidence="10">
    <location>
        <begin position="12"/>
        <end position="31"/>
    </location>
</feature>
<dbReference type="InterPro" id="IPR050121">
    <property type="entry name" value="Cytochrome_P450_monoxygenase"/>
</dbReference>
<comment type="similarity">
    <text evidence="2 8">Belongs to the cytochrome P450 family.</text>
</comment>
<dbReference type="GO" id="GO:0020037">
    <property type="term" value="F:heme binding"/>
    <property type="evidence" value="ECO:0007669"/>
    <property type="project" value="InterPro"/>
</dbReference>
<accession>A0A136J980</accession>
<dbReference type="PRINTS" id="PR00463">
    <property type="entry name" value="EP450I"/>
</dbReference>
<name>A0A136J980_9PEZI</name>
<evidence type="ECO:0000256" key="1">
    <source>
        <dbReference type="ARBA" id="ARBA00001971"/>
    </source>
</evidence>
<dbReference type="STRING" id="196109.A0A136J980"/>
<dbReference type="CDD" id="cd11059">
    <property type="entry name" value="CYP_fungal"/>
    <property type="match status" value="1"/>
</dbReference>
<dbReference type="Proteomes" id="UP000070501">
    <property type="component" value="Unassembled WGS sequence"/>
</dbReference>
<keyword evidence="8" id="KW-0503">Monooxygenase</keyword>
<keyword evidence="5 8" id="KW-0560">Oxidoreductase</keyword>
<evidence type="ECO:0000256" key="6">
    <source>
        <dbReference type="ARBA" id="ARBA00023004"/>
    </source>
</evidence>
<reference evidence="12" key="1">
    <citation type="submission" date="2016-02" db="EMBL/GenBank/DDBJ databases">
        <title>Draft genome sequence of Microdochium bolleyi, a fungal endophyte of beachgrass.</title>
        <authorList>
            <consortium name="DOE Joint Genome Institute"/>
            <person name="David A.S."/>
            <person name="May G."/>
            <person name="Haridas S."/>
            <person name="Lim J."/>
            <person name="Wang M."/>
            <person name="Labutti K."/>
            <person name="Lipzen A."/>
            <person name="Barry K."/>
            <person name="Grigoriev I.V."/>
        </authorList>
    </citation>
    <scope>NUCLEOTIDE SEQUENCE [LARGE SCALE GENOMIC DNA]</scope>
    <source>
        <strain evidence="12">J235TASD1</strain>
    </source>
</reference>
<evidence type="ECO:0000256" key="9">
    <source>
        <dbReference type="SAM" id="MobiDB-lite"/>
    </source>
</evidence>
<keyword evidence="10" id="KW-1133">Transmembrane helix</keyword>
<dbReference type="InParanoid" id="A0A136J980"/>
<dbReference type="PRINTS" id="PR00385">
    <property type="entry name" value="P450"/>
</dbReference>
<evidence type="ECO:0000256" key="7">
    <source>
        <dbReference type="PIRSR" id="PIRSR602401-1"/>
    </source>
</evidence>
<feature type="binding site" description="axial binding residue" evidence="7">
    <location>
        <position position="455"/>
    </location>
    <ligand>
        <name>heme</name>
        <dbReference type="ChEBI" id="CHEBI:30413"/>
    </ligand>
    <ligandPart>
        <name>Fe</name>
        <dbReference type="ChEBI" id="CHEBI:18248"/>
    </ligandPart>
</feature>
<dbReference type="InterPro" id="IPR001128">
    <property type="entry name" value="Cyt_P450"/>
</dbReference>
<dbReference type="InterPro" id="IPR017972">
    <property type="entry name" value="Cyt_P450_CS"/>
</dbReference>
<evidence type="ECO:0000256" key="2">
    <source>
        <dbReference type="ARBA" id="ARBA00010617"/>
    </source>
</evidence>
<keyword evidence="10" id="KW-0472">Membrane</keyword>
<dbReference type="PANTHER" id="PTHR24305:SF96">
    <property type="entry name" value="CYTOCHROME P450 MONOOXYGENASE STCB-RELATED"/>
    <property type="match status" value="1"/>
</dbReference>
<evidence type="ECO:0000313" key="11">
    <source>
        <dbReference type="EMBL" id="KXJ93702.1"/>
    </source>
</evidence>
<comment type="cofactor">
    <cofactor evidence="1 7">
        <name>heme</name>
        <dbReference type="ChEBI" id="CHEBI:30413"/>
    </cofactor>
</comment>
<dbReference type="GO" id="GO:0004497">
    <property type="term" value="F:monooxygenase activity"/>
    <property type="evidence" value="ECO:0007669"/>
    <property type="project" value="UniProtKB-KW"/>
</dbReference>
<evidence type="ECO:0000256" key="8">
    <source>
        <dbReference type="RuleBase" id="RU000461"/>
    </source>
</evidence>
<dbReference type="GO" id="GO:0005506">
    <property type="term" value="F:iron ion binding"/>
    <property type="evidence" value="ECO:0007669"/>
    <property type="project" value="InterPro"/>
</dbReference>
<keyword evidence="10" id="KW-0812">Transmembrane</keyword>
<keyword evidence="4 7" id="KW-0479">Metal-binding</keyword>
<evidence type="ECO:0000256" key="10">
    <source>
        <dbReference type="SAM" id="Phobius"/>
    </source>
</evidence>
<dbReference type="Gene3D" id="1.10.630.10">
    <property type="entry name" value="Cytochrome P450"/>
    <property type="match status" value="1"/>
</dbReference>
<evidence type="ECO:0000313" key="12">
    <source>
        <dbReference type="Proteomes" id="UP000070501"/>
    </source>
</evidence>